<gene>
    <name evidence="1" type="ORF">IC617_08510</name>
</gene>
<dbReference type="AlphaFoldDB" id="A0A8J6QU58"/>
<sequence length="145" mass="16542">MTHSMPAGIKTTRKQVFDFDTAIRNGVAYDQHRDEHAIVAHGKQHLITEHDQIEYCFDASGRQFSSFPKVQLQFPSVTEIKLWPYLIYNTRTMTVVEMHQSSKGYGAAKRNDKWECINITHPASKKTLAALGIHQTTWLEPKGGQ</sequence>
<reference evidence="1" key="1">
    <citation type="submission" date="2020-09" db="EMBL/GenBank/DDBJ databases">
        <title>A novel bacterium of genus Neiella, isolated from South China Sea.</title>
        <authorList>
            <person name="Huang H."/>
            <person name="Mo K."/>
            <person name="Hu Y."/>
        </authorList>
    </citation>
    <scope>NUCLEOTIDE SEQUENCE</scope>
    <source>
        <strain evidence="1">HB171785</strain>
    </source>
</reference>
<evidence type="ECO:0000313" key="2">
    <source>
        <dbReference type="Proteomes" id="UP000638014"/>
    </source>
</evidence>
<proteinExistence type="predicted"/>
<evidence type="ECO:0000313" key="1">
    <source>
        <dbReference type="EMBL" id="MBD1389467.1"/>
    </source>
</evidence>
<dbReference type="RefSeq" id="WP_191144574.1">
    <property type="nucleotide sequence ID" value="NZ_JACXAF010000009.1"/>
</dbReference>
<dbReference type="Proteomes" id="UP000638014">
    <property type="component" value="Unassembled WGS sequence"/>
</dbReference>
<keyword evidence="2" id="KW-1185">Reference proteome</keyword>
<comment type="caution">
    <text evidence="1">The sequence shown here is derived from an EMBL/GenBank/DDBJ whole genome shotgun (WGS) entry which is preliminary data.</text>
</comment>
<name>A0A8J6QU58_9GAMM</name>
<accession>A0A8J6QU58</accession>
<protein>
    <submittedName>
        <fullName evidence="1">Uncharacterized protein</fullName>
    </submittedName>
</protein>
<dbReference type="EMBL" id="JACXAF010000009">
    <property type="protein sequence ID" value="MBD1389467.1"/>
    <property type="molecule type" value="Genomic_DNA"/>
</dbReference>
<organism evidence="1 2">
    <name type="scientific">Neiella litorisoli</name>
    <dbReference type="NCBI Taxonomy" id="2771431"/>
    <lineage>
        <taxon>Bacteria</taxon>
        <taxon>Pseudomonadati</taxon>
        <taxon>Pseudomonadota</taxon>
        <taxon>Gammaproteobacteria</taxon>
        <taxon>Alteromonadales</taxon>
        <taxon>Echinimonadaceae</taxon>
        <taxon>Neiella</taxon>
    </lineage>
</organism>